<evidence type="ECO:0000259" key="8">
    <source>
        <dbReference type="Pfam" id="PF04055"/>
    </source>
</evidence>
<dbReference type="GO" id="GO:0046872">
    <property type="term" value="F:metal ion binding"/>
    <property type="evidence" value="ECO:0007669"/>
    <property type="project" value="UniProtKB-KW"/>
</dbReference>
<protein>
    <recommendedName>
        <fullName evidence="8">Radical SAM core domain-containing protein</fullName>
    </recommendedName>
</protein>
<accession>H8I4D2</accession>
<dbReference type="eggNOG" id="arCOG03246">
    <property type="taxonomic scope" value="Archaea"/>
</dbReference>
<dbReference type="KEGG" id="mez:Mtc_0931"/>
<evidence type="ECO:0000256" key="3">
    <source>
        <dbReference type="ARBA" id="ARBA00022691"/>
    </source>
</evidence>
<dbReference type="EMBL" id="CP003243">
    <property type="protein sequence ID" value="AFC99689.1"/>
    <property type="molecule type" value="Genomic_DNA"/>
</dbReference>
<dbReference type="PANTHER" id="PTHR30538">
    <property type="entry name" value="LYSINE 2,3-AMINOMUTASE-RELATED"/>
    <property type="match status" value="1"/>
</dbReference>
<evidence type="ECO:0000256" key="4">
    <source>
        <dbReference type="ARBA" id="ARBA00022723"/>
    </source>
</evidence>
<dbReference type="Pfam" id="PF04055">
    <property type="entry name" value="Radical_SAM"/>
    <property type="match status" value="1"/>
</dbReference>
<evidence type="ECO:0000256" key="7">
    <source>
        <dbReference type="ARBA" id="ARBA00023014"/>
    </source>
</evidence>
<dbReference type="Gene3D" id="3.20.20.70">
    <property type="entry name" value="Aldolase class I"/>
    <property type="match status" value="1"/>
</dbReference>
<dbReference type="AlphaFoldDB" id="H8I4D2"/>
<keyword evidence="10" id="KW-1185">Reference proteome</keyword>
<dbReference type="Gene3D" id="6.10.140.1170">
    <property type="match status" value="1"/>
</dbReference>
<evidence type="ECO:0000313" key="9">
    <source>
        <dbReference type="EMBL" id="AFC99689.1"/>
    </source>
</evidence>
<evidence type="ECO:0000256" key="1">
    <source>
        <dbReference type="ARBA" id="ARBA00001933"/>
    </source>
</evidence>
<evidence type="ECO:0000256" key="2">
    <source>
        <dbReference type="ARBA" id="ARBA00022485"/>
    </source>
</evidence>
<keyword evidence="7" id="KW-0411">Iron-sulfur</keyword>
<reference evidence="9 10" key="1">
    <citation type="journal article" date="2012" name="J. Bacteriol.">
        <title>Complete genome sequence of a thermophilic methanogen, Methanocella conradii HZ254, isolated from Chinese rice field soil.</title>
        <authorList>
            <person name="Lu Z."/>
            <person name="Lu Y."/>
        </authorList>
    </citation>
    <scope>NUCLEOTIDE SEQUENCE [LARGE SCALE GENOMIC DNA]</scope>
    <source>
        <strain evidence="10">DSM 24694 / JCM 17849 / CGMCC 1.5162 / HZ254</strain>
    </source>
</reference>
<name>H8I4D2_METCZ</name>
<organism evidence="9 10">
    <name type="scientific">Methanocella conradii (strain DSM 24694 / JCM 17849 / CGMCC 1.5162 / HZ254)</name>
    <dbReference type="NCBI Taxonomy" id="1041930"/>
    <lineage>
        <taxon>Archaea</taxon>
        <taxon>Methanobacteriati</taxon>
        <taxon>Methanobacteriota</taxon>
        <taxon>Stenosarchaea group</taxon>
        <taxon>Methanomicrobia</taxon>
        <taxon>Methanocellales</taxon>
        <taxon>Methanocellaceae</taxon>
        <taxon>Methanocella</taxon>
    </lineage>
</organism>
<dbReference type="SFLD" id="SFLDS00029">
    <property type="entry name" value="Radical_SAM"/>
    <property type="match status" value="1"/>
</dbReference>
<dbReference type="InterPro" id="IPR003739">
    <property type="entry name" value="Lys_aminomutase/Glu_NH3_mut"/>
</dbReference>
<keyword evidence="3" id="KW-0949">S-adenosyl-L-methionine</keyword>
<dbReference type="InterPro" id="IPR007197">
    <property type="entry name" value="rSAM"/>
</dbReference>
<keyword evidence="2" id="KW-0004">4Fe-4S</keyword>
<dbReference type="GO" id="GO:0051539">
    <property type="term" value="F:4 iron, 4 sulfur cluster binding"/>
    <property type="evidence" value="ECO:0007669"/>
    <property type="project" value="UniProtKB-KW"/>
</dbReference>
<gene>
    <name evidence="9" type="ordered locus">Mtc_0931</name>
</gene>
<dbReference type="InterPro" id="IPR058240">
    <property type="entry name" value="rSAM_sf"/>
</dbReference>
<sequence length="290" mass="33704">MKVLYNLAKDKKGALARVKEGFLAEFIYLFRGIYGRSDIFCDSLYDSGATSDRVQASSIRSQQLDNYSMKMRQYFRRYRTGLDHRTGLDPEMIKRRDELKHDILSYFGASNGDWRDVSWQMSHIIKDVKTLSALVALDKDEISALRYAEKNRIPFQITPYYLSLFNKDGKSDDDRAVRAQVLPSKRYCKRISINRRYGADLDFMGEKWTSPIDGITRRYPQILILKPYDSCPQICVYCQRNWEIKCLDEAKVTKEKVKKAIDWIRENENITEVLVTGGDPLTLNDRLSAG</sequence>
<dbReference type="Proteomes" id="UP000005233">
    <property type="component" value="Chromosome"/>
</dbReference>
<dbReference type="GO" id="GO:0003824">
    <property type="term" value="F:catalytic activity"/>
    <property type="evidence" value="ECO:0007669"/>
    <property type="project" value="InterPro"/>
</dbReference>
<keyword evidence="6" id="KW-0408">Iron</keyword>
<dbReference type="STRING" id="1041930.Mtc_0931"/>
<keyword evidence="5" id="KW-0663">Pyridoxal phosphate</keyword>
<evidence type="ECO:0000256" key="6">
    <source>
        <dbReference type="ARBA" id="ARBA00023004"/>
    </source>
</evidence>
<evidence type="ECO:0000256" key="5">
    <source>
        <dbReference type="ARBA" id="ARBA00022898"/>
    </source>
</evidence>
<dbReference type="SUPFAM" id="SSF102114">
    <property type="entry name" value="Radical SAM enzymes"/>
    <property type="match status" value="1"/>
</dbReference>
<comment type="cofactor">
    <cofactor evidence="1">
        <name>pyridoxal 5'-phosphate</name>
        <dbReference type="ChEBI" id="CHEBI:597326"/>
    </cofactor>
</comment>
<evidence type="ECO:0000313" key="10">
    <source>
        <dbReference type="Proteomes" id="UP000005233"/>
    </source>
</evidence>
<feature type="domain" description="Radical SAM core" evidence="8">
    <location>
        <begin position="227"/>
        <end position="285"/>
    </location>
</feature>
<dbReference type="PANTHER" id="PTHR30538:SF0">
    <property type="entry name" value="L-LYSINE 2,3-AMINOMUTASE AQ_1632-RELATED"/>
    <property type="match status" value="1"/>
</dbReference>
<keyword evidence="4" id="KW-0479">Metal-binding</keyword>
<dbReference type="InterPro" id="IPR013785">
    <property type="entry name" value="Aldolase_TIM"/>
</dbReference>
<proteinExistence type="predicted"/>
<dbReference type="HOGENOM" id="CLU_958498_0_0_2"/>